<protein>
    <submittedName>
        <fullName evidence="6">MerR family transcriptional regulator</fullName>
    </submittedName>
</protein>
<evidence type="ECO:0000256" key="4">
    <source>
        <dbReference type="ARBA" id="ARBA00023163"/>
    </source>
</evidence>
<reference evidence="6 7" key="1">
    <citation type="submission" date="2019-12" db="EMBL/GenBank/DDBJ databases">
        <title>Novel species isolated from a subtropical stream in China.</title>
        <authorList>
            <person name="Lu H."/>
        </authorList>
    </citation>
    <scope>NUCLEOTIDE SEQUENCE [LARGE SCALE GENOMIC DNA]</scope>
    <source>
        <strain evidence="6 7">CY13W</strain>
    </source>
</reference>
<dbReference type="InterPro" id="IPR009061">
    <property type="entry name" value="DNA-bd_dom_put_sf"/>
</dbReference>
<dbReference type="SUPFAM" id="SSF89082">
    <property type="entry name" value="Antibiotic binding domain of TipA-like multidrug resistance regulators"/>
    <property type="match status" value="1"/>
</dbReference>
<proteinExistence type="predicted"/>
<feature type="domain" description="HTH merR-type" evidence="5">
    <location>
        <begin position="1"/>
        <end position="70"/>
    </location>
</feature>
<gene>
    <name evidence="6" type="ORF">GTP27_04505</name>
</gene>
<dbReference type="Pfam" id="PF07739">
    <property type="entry name" value="TipAS"/>
    <property type="match status" value="1"/>
</dbReference>
<dbReference type="InterPro" id="IPR000551">
    <property type="entry name" value="MerR-type_HTH_dom"/>
</dbReference>
<evidence type="ECO:0000256" key="2">
    <source>
        <dbReference type="ARBA" id="ARBA00023125"/>
    </source>
</evidence>
<dbReference type="SUPFAM" id="SSF46955">
    <property type="entry name" value="Putative DNA-binding domain"/>
    <property type="match status" value="1"/>
</dbReference>
<dbReference type="InterPro" id="IPR047057">
    <property type="entry name" value="MerR_fam"/>
</dbReference>
<dbReference type="RefSeq" id="WP_161037972.1">
    <property type="nucleotide sequence ID" value="NZ_WWCM01000002.1"/>
</dbReference>
<dbReference type="Proteomes" id="UP000478090">
    <property type="component" value="Unassembled WGS sequence"/>
</dbReference>
<dbReference type="PANTHER" id="PTHR30204:SF90">
    <property type="entry name" value="HTH-TYPE TRANSCRIPTIONAL ACTIVATOR MTA"/>
    <property type="match status" value="1"/>
</dbReference>
<dbReference type="CDD" id="cd01106">
    <property type="entry name" value="HTH_TipAL-Mta"/>
    <property type="match status" value="1"/>
</dbReference>
<keyword evidence="3" id="KW-0010">Activator</keyword>
<keyword evidence="4" id="KW-0804">Transcription</keyword>
<dbReference type="Gene3D" id="1.10.1660.10">
    <property type="match status" value="1"/>
</dbReference>
<evidence type="ECO:0000256" key="1">
    <source>
        <dbReference type="ARBA" id="ARBA00023015"/>
    </source>
</evidence>
<dbReference type="InterPro" id="IPR012925">
    <property type="entry name" value="TipAS_dom"/>
</dbReference>
<organism evidence="6 7">
    <name type="scientific">Duganella qianjiadongensis</name>
    <dbReference type="NCBI Taxonomy" id="2692176"/>
    <lineage>
        <taxon>Bacteria</taxon>
        <taxon>Pseudomonadati</taxon>
        <taxon>Pseudomonadota</taxon>
        <taxon>Betaproteobacteria</taxon>
        <taxon>Burkholderiales</taxon>
        <taxon>Oxalobacteraceae</taxon>
        <taxon>Telluria group</taxon>
        <taxon>Duganella</taxon>
    </lineage>
</organism>
<dbReference type="InterPro" id="IPR036244">
    <property type="entry name" value="TipA-like_antibiotic-bd"/>
</dbReference>
<evidence type="ECO:0000313" key="7">
    <source>
        <dbReference type="Proteomes" id="UP000478090"/>
    </source>
</evidence>
<comment type="caution">
    <text evidence="6">The sequence shown here is derived from an EMBL/GenBank/DDBJ whole genome shotgun (WGS) entry which is preliminary data.</text>
</comment>
<evidence type="ECO:0000259" key="5">
    <source>
        <dbReference type="PROSITE" id="PS50937"/>
    </source>
</evidence>
<dbReference type="PANTHER" id="PTHR30204">
    <property type="entry name" value="REDOX-CYCLING DRUG-SENSING TRANSCRIPTIONAL ACTIVATOR SOXR"/>
    <property type="match status" value="1"/>
</dbReference>
<sequence length="247" mass="28154">MLTVKQLSSLSGVTARTLHYYDEIGLLRPTRVGDNGYRYYDQTAQLRLQQILFYRELAVPLADIRQLMESDDYDLMAALQGHQQALRQQASHLQQLLTTVEQTILHLQGKQTMTSQQIFAGLNHPQQQAYAAEAEQRYDAAIVRKASQQWQDYSKAQQDAIMAEGNTIYTDMVAAMPQGAASPAVQAIVERWRQHMAYFWVPQAAQLEGLAATYSQDARFKANFDKLHTQLAEFMLEAVQHYVRQLA</sequence>
<keyword evidence="7" id="KW-1185">Reference proteome</keyword>
<dbReference type="EMBL" id="WWCM01000002">
    <property type="protein sequence ID" value="MYM38584.1"/>
    <property type="molecule type" value="Genomic_DNA"/>
</dbReference>
<evidence type="ECO:0000256" key="3">
    <source>
        <dbReference type="ARBA" id="ARBA00023159"/>
    </source>
</evidence>
<dbReference type="Pfam" id="PF13411">
    <property type="entry name" value="MerR_1"/>
    <property type="match status" value="1"/>
</dbReference>
<keyword evidence="2" id="KW-0238">DNA-binding</keyword>
<keyword evidence="1" id="KW-0805">Transcription regulation</keyword>
<accession>A0ABW9VG41</accession>
<evidence type="ECO:0000313" key="6">
    <source>
        <dbReference type="EMBL" id="MYM38584.1"/>
    </source>
</evidence>
<dbReference type="Gene3D" id="1.10.490.50">
    <property type="entry name" value="Antibiotic binding domain of TipA-like multidrug resistance regulators"/>
    <property type="match status" value="1"/>
</dbReference>
<dbReference type="PROSITE" id="PS50937">
    <property type="entry name" value="HTH_MERR_2"/>
    <property type="match status" value="1"/>
</dbReference>
<dbReference type="SMART" id="SM00422">
    <property type="entry name" value="HTH_MERR"/>
    <property type="match status" value="1"/>
</dbReference>
<name>A0ABW9VG41_9BURK</name>